<dbReference type="AlphaFoldDB" id="A0A7C8YE68"/>
<accession>A0A7C8YE68</accession>
<feature type="compositionally biased region" description="Polar residues" evidence="1">
    <location>
        <begin position="32"/>
        <end position="46"/>
    </location>
</feature>
<proteinExistence type="predicted"/>
<organism evidence="2">
    <name type="scientific">Opuntia streptacantha</name>
    <name type="common">Prickly pear cactus</name>
    <name type="synonym">Opuntia cardona</name>
    <dbReference type="NCBI Taxonomy" id="393608"/>
    <lineage>
        <taxon>Eukaryota</taxon>
        <taxon>Viridiplantae</taxon>
        <taxon>Streptophyta</taxon>
        <taxon>Embryophyta</taxon>
        <taxon>Tracheophyta</taxon>
        <taxon>Spermatophyta</taxon>
        <taxon>Magnoliopsida</taxon>
        <taxon>eudicotyledons</taxon>
        <taxon>Gunneridae</taxon>
        <taxon>Pentapetalae</taxon>
        <taxon>Caryophyllales</taxon>
        <taxon>Cactineae</taxon>
        <taxon>Cactaceae</taxon>
        <taxon>Opuntioideae</taxon>
        <taxon>Opuntia</taxon>
    </lineage>
</organism>
<reference evidence="2" key="2">
    <citation type="submission" date="2020-07" db="EMBL/GenBank/DDBJ databases">
        <authorList>
            <person name="Vera ALvarez R."/>
            <person name="Arias-Moreno D.M."/>
            <person name="Jimenez-Jacinto V."/>
            <person name="Jimenez-Bremont J.F."/>
            <person name="Swaminathan K."/>
            <person name="Moose S.P."/>
            <person name="Guerrero-Gonzalez M.L."/>
            <person name="Marino-Ramirez L."/>
            <person name="Landsman D."/>
            <person name="Rodriguez-Kessler M."/>
            <person name="Delgado-Sanchez P."/>
        </authorList>
    </citation>
    <scope>NUCLEOTIDE SEQUENCE</scope>
    <source>
        <tissue evidence="2">Cladode</tissue>
    </source>
</reference>
<evidence type="ECO:0000313" key="2">
    <source>
        <dbReference type="EMBL" id="MBA4616294.1"/>
    </source>
</evidence>
<sequence length="139" mass="15161">MSAKYLCGNFFLIKTLQGQFCIFLPTQFEPSPNGQTHHPPANTGTTLVPPSPPLHLAVPPLRCPRRATPSLCPRPSNRPRHLPLRLHVARLHSTGRCPHSGHPHASPPGTLCCPICVVDRNSSPHRATVLPSSDSSPRR</sequence>
<protein>
    <submittedName>
        <fullName evidence="2">Uncharacterized protein</fullName>
    </submittedName>
</protein>
<evidence type="ECO:0000256" key="1">
    <source>
        <dbReference type="SAM" id="MobiDB-lite"/>
    </source>
</evidence>
<name>A0A7C8YE68_OPUST</name>
<dbReference type="EMBL" id="GISG01010883">
    <property type="protein sequence ID" value="MBA4616294.1"/>
    <property type="molecule type" value="Transcribed_RNA"/>
</dbReference>
<feature type="region of interest" description="Disordered" evidence="1">
    <location>
        <begin position="32"/>
        <end position="51"/>
    </location>
</feature>
<reference evidence="2" key="1">
    <citation type="journal article" date="2013" name="J. Plant Res.">
        <title>Effect of fungi and light on seed germination of three Opuntia species from semiarid lands of central Mexico.</title>
        <authorList>
            <person name="Delgado-Sanchez P."/>
            <person name="Jimenez-Bremont J.F."/>
            <person name="Guerrero-Gonzalez Mde L."/>
            <person name="Flores J."/>
        </authorList>
    </citation>
    <scope>NUCLEOTIDE SEQUENCE</scope>
    <source>
        <tissue evidence="2">Cladode</tissue>
    </source>
</reference>